<dbReference type="OrthoDB" id="8399956at2"/>
<evidence type="ECO:0000259" key="5">
    <source>
        <dbReference type="PROSITE" id="PS51186"/>
    </source>
</evidence>
<dbReference type="InterPro" id="IPR051554">
    <property type="entry name" value="Acetyltransferase_Eis"/>
</dbReference>
<dbReference type="RefSeq" id="WP_093274992.1">
    <property type="nucleotide sequence ID" value="NZ_FNOK01000051.1"/>
</dbReference>
<dbReference type="STRING" id="418495.SAMN05216215_105138"/>
<feature type="binding site" evidence="4">
    <location>
        <begin position="90"/>
        <end position="95"/>
    </location>
    <ligand>
        <name>acetyl-CoA</name>
        <dbReference type="ChEBI" id="CHEBI:57288"/>
    </ligand>
</feature>
<dbReference type="SUPFAM" id="SSF55718">
    <property type="entry name" value="SCP-like"/>
    <property type="match status" value="1"/>
</dbReference>
<feature type="active site" description="Proton donor" evidence="4">
    <location>
        <position position="123"/>
    </location>
</feature>
<dbReference type="HAMAP" id="MF_01812">
    <property type="entry name" value="Eis"/>
    <property type="match status" value="1"/>
</dbReference>
<dbReference type="Gene3D" id="3.40.630.30">
    <property type="match status" value="2"/>
</dbReference>
<dbReference type="Pfam" id="PF13530">
    <property type="entry name" value="SCP2_2"/>
    <property type="match status" value="1"/>
</dbReference>
<dbReference type="Pfam" id="PF13527">
    <property type="entry name" value="Acetyltransf_9"/>
    <property type="match status" value="1"/>
</dbReference>
<dbReference type="NCBIfam" id="NF002367">
    <property type="entry name" value="PRK01346.1-4"/>
    <property type="match status" value="1"/>
</dbReference>
<comment type="similarity">
    <text evidence="1 4">Belongs to the acetyltransferase Eis family.</text>
</comment>
<accession>A0A1H3R4F7</accession>
<sequence>MADLTTRKLSTGDYESFFAVFTAAFLDDSRDPAMERYREVFDPSLAHGTFDGDELIGVAGRFSLDITVPGPAQHPVAAITAVGVKPGHRRRGVLTSLMRAQLDEVHADGTGLAALYASEGSIYGRFGYGLASYETRLSLPRGAAFLSTVDVDERRVREADRETALEFAHRRYPEVAATRTGWLSRGDGSWEVRMIDDRAERGDLGRARFALHPDGYVIYRPKPEWTTRGPAYQLQVLELVAATPHAYAALWRYLLDIDLVGEVNWPKAALDEPVVGMLADPRAASRQILDGLWVRLVDVDRALAARRYSAPVDVVLDITDRFCPWNAGRWRLTAGSDGIAKLSRTDDPGQLELDVTDLAAAYLGGNTLAGLARSGRVAELAPGALLEASRAFATEDAPHCQESF</sequence>
<dbReference type="InterPro" id="IPR000182">
    <property type="entry name" value="GNAT_dom"/>
</dbReference>
<keyword evidence="7" id="KW-1185">Reference proteome</keyword>
<dbReference type="PANTHER" id="PTHR37817">
    <property type="entry name" value="N-ACETYLTRANSFERASE EIS"/>
    <property type="match status" value="1"/>
</dbReference>
<organism evidence="6 7">
    <name type="scientific">Saccharopolyspora shandongensis</name>
    <dbReference type="NCBI Taxonomy" id="418495"/>
    <lineage>
        <taxon>Bacteria</taxon>
        <taxon>Bacillati</taxon>
        <taxon>Actinomycetota</taxon>
        <taxon>Actinomycetes</taxon>
        <taxon>Pseudonocardiales</taxon>
        <taxon>Pseudonocardiaceae</taxon>
        <taxon>Saccharopolyspora</taxon>
    </lineage>
</organism>
<dbReference type="EMBL" id="FNOK01000051">
    <property type="protein sequence ID" value="SDZ20108.1"/>
    <property type="molecule type" value="Genomic_DNA"/>
</dbReference>
<evidence type="ECO:0000256" key="3">
    <source>
        <dbReference type="ARBA" id="ARBA00023315"/>
    </source>
</evidence>
<dbReference type="InterPro" id="IPR036527">
    <property type="entry name" value="SCP2_sterol-bd_dom_sf"/>
</dbReference>
<evidence type="ECO:0000256" key="4">
    <source>
        <dbReference type="HAMAP-Rule" id="MF_01812"/>
    </source>
</evidence>
<gene>
    <name evidence="6" type="ORF">SAMN05216215_105138</name>
</gene>
<evidence type="ECO:0000313" key="6">
    <source>
        <dbReference type="EMBL" id="SDZ20108.1"/>
    </source>
</evidence>
<evidence type="ECO:0000313" key="7">
    <source>
        <dbReference type="Proteomes" id="UP000199529"/>
    </source>
</evidence>
<dbReference type="Pfam" id="PF17668">
    <property type="entry name" value="Acetyltransf_17"/>
    <property type="match status" value="1"/>
</dbReference>
<dbReference type="CDD" id="cd04301">
    <property type="entry name" value="NAT_SF"/>
    <property type="match status" value="1"/>
</dbReference>
<evidence type="ECO:0000256" key="1">
    <source>
        <dbReference type="ARBA" id="ARBA00009213"/>
    </source>
</evidence>
<dbReference type="PANTHER" id="PTHR37817:SF1">
    <property type="entry name" value="N-ACETYLTRANSFERASE EIS"/>
    <property type="match status" value="1"/>
</dbReference>
<evidence type="ECO:0000256" key="2">
    <source>
        <dbReference type="ARBA" id="ARBA00022679"/>
    </source>
</evidence>
<protein>
    <submittedName>
        <fullName evidence="6">Predicted acetyltransferase</fullName>
    </submittedName>
</protein>
<dbReference type="Proteomes" id="UP000199529">
    <property type="component" value="Unassembled WGS sequence"/>
</dbReference>
<feature type="binding site" evidence="4">
    <location>
        <begin position="82"/>
        <end position="84"/>
    </location>
    <ligand>
        <name>acetyl-CoA</name>
        <dbReference type="ChEBI" id="CHEBI:57288"/>
    </ligand>
</feature>
<dbReference type="InterPro" id="IPR025559">
    <property type="entry name" value="Eis_dom"/>
</dbReference>
<keyword evidence="2 4" id="KW-0808">Transferase</keyword>
<dbReference type="GO" id="GO:0030649">
    <property type="term" value="P:aminoglycoside antibiotic catabolic process"/>
    <property type="evidence" value="ECO:0007669"/>
    <property type="project" value="TreeGrafter"/>
</dbReference>
<dbReference type="InterPro" id="IPR041380">
    <property type="entry name" value="Acetyltransf_17"/>
</dbReference>
<name>A0A1H3R4F7_9PSEU</name>
<dbReference type="GO" id="GO:0034069">
    <property type="term" value="F:aminoglycoside N-acetyltransferase activity"/>
    <property type="evidence" value="ECO:0007669"/>
    <property type="project" value="TreeGrafter"/>
</dbReference>
<proteinExistence type="inferred from homology"/>
<dbReference type="SUPFAM" id="SSF55729">
    <property type="entry name" value="Acyl-CoA N-acyltransferases (Nat)"/>
    <property type="match status" value="1"/>
</dbReference>
<dbReference type="AlphaFoldDB" id="A0A1H3R4F7"/>
<reference evidence="7" key="1">
    <citation type="submission" date="2016-10" db="EMBL/GenBank/DDBJ databases">
        <authorList>
            <person name="Varghese N."/>
            <person name="Submissions S."/>
        </authorList>
    </citation>
    <scope>NUCLEOTIDE SEQUENCE [LARGE SCALE GENOMIC DNA]</scope>
    <source>
        <strain evidence="7">CGMCC 4.3530</strain>
    </source>
</reference>
<keyword evidence="3 4" id="KW-0012">Acyltransferase</keyword>
<dbReference type="PROSITE" id="PS51186">
    <property type="entry name" value="GNAT"/>
    <property type="match status" value="1"/>
</dbReference>
<comment type="subunit">
    <text evidence="4">Homohexamer; trimer of dimers.</text>
</comment>
<feature type="binding site" evidence="4">
    <location>
        <begin position="118"/>
        <end position="119"/>
    </location>
    <ligand>
        <name>acetyl-CoA</name>
        <dbReference type="ChEBI" id="CHEBI:57288"/>
    </ligand>
</feature>
<dbReference type="InterPro" id="IPR016181">
    <property type="entry name" value="Acyl_CoA_acyltransferase"/>
</dbReference>
<dbReference type="Gene3D" id="3.30.1050.10">
    <property type="entry name" value="SCP2 sterol-binding domain"/>
    <property type="match status" value="1"/>
</dbReference>
<feature type="active site" description="Proton acceptor; via carboxylate" evidence="4">
    <location>
        <position position="404"/>
    </location>
</feature>
<feature type="domain" description="N-acetyltransferase" evidence="5">
    <location>
        <begin position="4"/>
        <end position="152"/>
    </location>
</feature>
<dbReference type="InterPro" id="IPR022902">
    <property type="entry name" value="NAcTrfase_Eis"/>
</dbReference>